<dbReference type="SUPFAM" id="SSF52540">
    <property type="entry name" value="P-loop containing nucleoside triphosphate hydrolases"/>
    <property type="match status" value="1"/>
</dbReference>
<dbReference type="PANTHER" id="PTHR46425">
    <property type="entry name" value="TRANSCRIPTION TERMINATION FACTOR RHO"/>
    <property type="match status" value="1"/>
</dbReference>
<dbReference type="GO" id="GO:0005524">
    <property type="term" value="F:ATP binding"/>
    <property type="evidence" value="ECO:0007669"/>
    <property type="project" value="InterPro"/>
</dbReference>
<dbReference type="PANTHER" id="PTHR46425:SF1">
    <property type="entry name" value="TRANSCRIPTION TERMINATION FACTOR RHO"/>
    <property type="match status" value="1"/>
</dbReference>
<evidence type="ECO:0000313" key="2">
    <source>
        <dbReference type="Proteomes" id="UP000228495"/>
    </source>
</evidence>
<accession>A0A2H0BFX4</accession>
<dbReference type="EMBL" id="PCSU01000041">
    <property type="protein sequence ID" value="PIP56524.1"/>
    <property type="molecule type" value="Genomic_DNA"/>
</dbReference>
<evidence type="ECO:0000313" key="1">
    <source>
        <dbReference type="EMBL" id="PIP56524.1"/>
    </source>
</evidence>
<dbReference type="Gene3D" id="3.40.50.300">
    <property type="entry name" value="P-loop containing nucleotide triphosphate hydrolases"/>
    <property type="match status" value="1"/>
</dbReference>
<dbReference type="GO" id="GO:0006353">
    <property type="term" value="P:DNA-templated transcription termination"/>
    <property type="evidence" value="ECO:0007669"/>
    <property type="project" value="InterPro"/>
</dbReference>
<dbReference type="GO" id="GO:0003723">
    <property type="term" value="F:RNA binding"/>
    <property type="evidence" value="ECO:0007669"/>
    <property type="project" value="InterPro"/>
</dbReference>
<name>A0A2H0BFX4_UNCKA</name>
<dbReference type="Proteomes" id="UP000228495">
    <property type="component" value="Unassembled WGS sequence"/>
</dbReference>
<dbReference type="GO" id="GO:0008186">
    <property type="term" value="F:ATP-dependent activity, acting on RNA"/>
    <property type="evidence" value="ECO:0007669"/>
    <property type="project" value="InterPro"/>
</dbReference>
<dbReference type="InterPro" id="IPR027417">
    <property type="entry name" value="P-loop_NTPase"/>
</dbReference>
<dbReference type="AlphaFoldDB" id="A0A2H0BFX4"/>
<organism evidence="1 2">
    <name type="scientific">candidate division WWE3 bacterium CG22_combo_CG10-13_8_21_14_all_39_12</name>
    <dbReference type="NCBI Taxonomy" id="1975094"/>
    <lineage>
        <taxon>Bacteria</taxon>
        <taxon>Katanobacteria</taxon>
    </lineage>
</organism>
<gene>
    <name evidence="1" type="ORF">COX05_02600</name>
</gene>
<protein>
    <submittedName>
        <fullName evidence="1">Uncharacterized protein</fullName>
    </submittedName>
</protein>
<dbReference type="InterPro" id="IPR004665">
    <property type="entry name" value="Term_rho"/>
</dbReference>
<proteinExistence type="predicted"/>
<reference evidence="1 2" key="1">
    <citation type="submission" date="2017-09" db="EMBL/GenBank/DDBJ databases">
        <title>Depth-based differentiation of microbial function through sediment-hosted aquifers and enrichment of novel symbionts in the deep terrestrial subsurface.</title>
        <authorList>
            <person name="Probst A.J."/>
            <person name="Ladd B."/>
            <person name="Jarett J.K."/>
            <person name="Geller-Mcgrath D.E."/>
            <person name="Sieber C.M."/>
            <person name="Emerson J.B."/>
            <person name="Anantharaman K."/>
            <person name="Thomas B.C."/>
            <person name="Malmstrom R."/>
            <person name="Stieglmeier M."/>
            <person name="Klingl A."/>
            <person name="Woyke T."/>
            <person name="Ryan C.M."/>
            <person name="Banfield J.F."/>
        </authorList>
    </citation>
    <scope>NUCLEOTIDE SEQUENCE [LARGE SCALE GENOMIC DNA]</scope>
    <source>
        <strain evidence="1">CG22_combo_CG10-13_8_21_14_all_39_12</strain>
    </source>
</reference>
<sequence>MTTKSLWQTMADAQKGNSLSQNLLGIEKVEGIAGHNDEFTLDKDKIVQKVTMQFGPMAKRGGEMLVYALVGNKQWRPVAVISADIVEKFDIRPGDWISAPTMGEKEVRVTNSRSGGSIKLPTVSDSLGLFGKMGLGSWEFLINGEAPHPGDRIDWRDQPQEDVYYPQGSYDLGNDPELSSIQLLQMIGYLGRGSKNVIAAEAGGGKTTLLLGIIEGVLTSNPETNLHFVVVIYHERAEDAGDYIREVRDCFERHQRTNVKVEFIIADTDDAMDLYKSMKVAQLATARAERLAEHYAQKSNGDQADVVLVFDSGVRLARTADMLKPGGDFGTLSGGRDPFSILIIQAIVQAGRSQMIVDRTGNSKRVNLTTIVTLLIEPGSSGDRQIADWAGDITGLIVLRPKANNATILPGGLIAWEACLFRQPQDAVDLVTLSAQQKLITGLRQEQNGKRNTVDTDSRLVGWLYTDMKHRKMIPNNETGGRAKAALKLQVPDLALPLEREHAIALIEDGSVANNEIGSVEQLIDLLVLPVSWGEKIWNRLAEEGIVWPLDYLKAKELYLSGTLHGEGLIPKPADFTHQLRMTGLGPQRAQEIWQMLIEELGEDQVSSLYDIAYYLIEAGNQPRETQELATLMGITKDWAQPIWEWLLDGLYAPPPIEIDEVLDAIDPQNTGRAHKAKPEPVTVVAVDPAIAAILQTEDGRKSYVNNRKAEWAKEHQKAKAEGNESGVADFITGKFLELGIEIDFNEAKRLGRLLFDSSGSKRRR</sequence>
<comment type="caution">
    <text evidence="1">The sequence shown here is derived from an EMBL/GenBank/DDBJ whole genome shotgun (WGS) entry which is preliminary data.</text>
</comment>